<protein>
    <recommendedName>
        <fullName evidence="2">Ice-binding protein C-terminal domain-containing protein</fullName>
    </recommendedName>
</protein>
<gene>
    <name evidence="3" type="ORF">NSCAC_0594</name>
</gene>
<feature type="signal peptide" evidence="1">
    <location>
        <begin position="1"/>
        <end position="22"/>
    </location>
</feature>
<dbReference type="EMBL" id="LR778175">
    <property type="protein sequence ID" value="CAB1275293.1"/>
    <property type="molecule type" value="Genomic_DNA"/>
</dbReference>
<keyword evidence="1" id="KW-0732">Signal</keyword>
<dbReference type="RefSeq" id="WP_197745282.1">
    <property type="nucleotide sequence ID" value="NZ_LR778175.1"/>
</dbReference>
<dbReference type="NCBIfam" id="TIGR02595">
    <property type="entry name" value="PEP_CTERM"/>
    <property type="match status" value="1"/>
</dbReference>
<feature type="chain" id="PRO_5028992539" description="Ice-binding protein C-terminal domain-containing protein" evidence="1">
    <location>
        <begin position="23"/>
        <end position="264"/>
    </location>
</feature>
<accession>A0A7G1Q8V2</accession>
<dbReference type="InterPro" id="IPR013424">
    <property type="entry name" value="Ice-binding_C"/>
</dbReference>
<dbReference type="KEGG" id="ntg:NSCAC_0594"/>
<dbReference type="AlphaFoldDB" id="A0A7G1Q8V2"/>
<feature type="domain" description="Ice-binding protein C-terminal" evidence="2">
    <location>
        <begin position="236"/>
        <end position="259"/>
    </location>
</feature>
<dbReference type="Proteomes" id="UP000516072">
    <property type="component" value="Chromosome"/>
</dbReference>
<evidence type="ECO:0000256" key="1">
    <source>
        <dbReference type="SAM" id="SignalP"/>
    </source>
</evidence>
<dbReference type="Pfam" id="PF07589">
    <property type="entry name" value="PEP-CTERM"/>
    <property type="match status" value="1"/>
</dbReference>
<proteinExistence type="predicted"/>
<evidence type="ECO:0000313" key="4">
    <source>
        <dbReference type="Proteomes" id="UP000516072"/>
    </source>
</evidence>
<keyword evidence="4" id="KW-1185">Reference proteome</keyword>
<evidence type="ECO:0000313" key="3">
    <source>
        <dbReference type="EMBL" id="CAB1275293.1"/>
    </source>
</evidence>
<name>A0A7G1Q8V2_9GAMM</name>
<sequence length="264" mass="27968">MKLSKISAALTLSTALAMSTHAAPINLVQNGDFSQTDLNENPVAAPTQFGTGSGNGYRASNFITDWAGNNGYEIWYPDATSATTVNATGEWTSTGKEKLWAVTPPPNGTNTFVALDGGTPSSISQQIDDLVVGQTYTLTFDWGAAQMQSRTGNTTEQLAVALSNNPLMPGISQPQVQYTAKIPNLSEGFTGWQFATMQFTANATTQTLSFLSIGTPVGLPPMAVLTNVSLTPVSHVPEPSVMMLFGAGLFGLALFTHRRTIDLL</sequence>
<evidence type="ECO:0000259" key="2">
    <source>
        <dbReference type="Pfam" id="PF07589"/>
    </source>
</evidence>
<reference evidence="3 4" key="1">
    <citation type="submission" date="2020-03" db="EMBL/GenBank/DDBJ databases">
        <authorList>
            <person name="Picone N."/>
        </authorList>
    </citation>
    <scope>NUCLEOTIDE SEQUENCE [LARGE SCALE GENOMIC DNA]</scope>
    <source>
        <strain evidence="3">NSCAC1</strain>
    </source>
</reference>
<organism evidence="3 4">
    <name type="scientific">Candidatus Nitrosacidococcus tergens</name>
    <dbReference type="NCBI Taxonomy" id="553981"/>
    <lineage>
        <taxon>Bacteria</taxon>
        <taxon>Pseudomonadati</taxon>
        <taxon>Pseudomonadota</taxon>
        <taxon>Gammaproteobacteria</taxon>
        <taxon>Chromatiales</taxon>
        <taxon>Chromatiaceae</taxon>
        <taxon>Candidatus Nitrosacidococcus</taxon>
    </lineage>
</organism>